<feature type="transmembrane region" description="Helical" evidence="1">
    <location>
        <begin position="21"/>
        <end position="45"/>
    </location>
</feature>
<protein>
    <submittedName>
        <fullName evidence="2">Uncharacterized protein</fullName>
    </submittedName>
</protein>
<organism evidence="2 3">
    <name type="scientific">Brevundimonas diminuta 3F5N</name>
    <dbReference type="NCBI Taxonomy" id="1255603"/>
    <lineage>
        <taxon>Bacteria</taxon>
        <taxon>Pseudomonadati</taxon>
        <taxon>Pseudomonadota</taxon>
        <taxon>Alphaproteobacteria</taxon>
        <taxon>Caulobacterales</taxon>
        <taxon>Caulobacteraceae</taxon>
        <taxon>Brevundimonas</taxon>
    </lineage>
</organism>
<proteinExistence type="predicted"/>
<dbReference type="Proteomes" id="UP000195766">
    <property type="component" value="Unassembled WGS sequence"/>
</dbReference>
<reference evidence="2 3" key="1">
    <citation type="submission" date="2017-02" db="EMBL/GenBank/DDBJ databases">
        <authorList>
            <person name="Peterson S.W."/>
        </authorList>
    </citation>
    <scope>NUCLEOTIDE SEQUENCE [LARGE SCALE GENOMIC DNA]</scope>
    <source>
        <strain evidence="2 3">3F5N</strain>
    </source>
</reference>
<evidence type="ECO:0000256" key="1">
    <source>
        <dbReference type="SAM" id="Phobius"/>
    </source>
</evidence>
<dbReference type="AlphaFoldDB" id="A0A1R4F957"/>
<keyword evidence="1" id="KW-1133">Transmembrane helix</keyword>
<name>A0A1R4F957_BREDI</name>
<evidence type="ECO:0000313" key="2">
    <source>
        <dbReference type="EMBL" id="SJM52414.1"/>
    </source>
</evidence>
<keyword evidence="1" id="KW-0472">Membrane</keyword>
<sequence length="46" mass="4884">MALVHSGKVSPVQGERKIHPLVCFMAGFALIVLAAIVVHTLFGVLL</sequence>
<dbReference type="RefSeq" id="WP_179205007.1">
    <property type="nucleotide sequence ID" value="NZ_FUIE01000019.1"/>
</dbReference>
<dbReference type="EMBL" id="FUIE01000019">
    <property type="protein sequence ID" value="SJM52414.1"/>
    <property type="molecule type" value="Genomic_DNA"/>
</dbReference>
<gene>
    <name evidence="2" type="ORF">FM111_03275</name>
</gene>
<keyword evidence="1" id="KW-0812">Transmembrane</keyword>
<accession>A0A1R4F957</accession>
<evidence type="ECO:0000313" key="3">
    <source>
        <dbReference type="Proteomes" id="UP000195766"/>
    </source>
</evidence>